<dbReference type="Gene3D" id="3.30.428.10">
    <property type="entry name" value="HIT-like"/>
    <property type="match status" value="1"/>
</dbReference>
<dbReference type="HOGENOM" id="CLU_056776_1_2_2"/>
<name>A3DN62_STAMF</name>
<dbReference type="GO" id="GO:0000166">
    <property type="term" value="F:nucleotide binding"/>
    <property type="evidence" value="ECO:0007669"/>
    <property type="project" value="UniProtKB-KW"/>
</dbReference>
<feature type="short sequence motif" description="Histidine triad motif" evidence="2">
    <location>
        <begin position="119"/>
        <end position="123"/>
    </location>
</feature>
<evidence type="ECO:0000313" key="5">
    <source>
        <dbReference type="Proteomes" id="UP000000254"/>
    </source>
</evidence>
<dbReference type="PANTHER" id="PTHR42997:SF1">
    <property type="entry name" value="AP-4-A PHOSPHORYLASE"/>
    <property type="match status" value="1"/>
</dbReference>
<dbReference type="InterPro" id="IPR052908">
    <property type="entry name" value="AP-4-A_phosphorylase"/>
</dbReference>
<dbReference type="STRING" id="399550.Smar_0973"/>
<proteinExistence type="predicted"/>
<dbReference type="EMBL" id="CP000575">
    <property type="protein sequence ID" value="ABN70072.1"/>
    <property type="molecule type" value="Genomic_DNA"/>
</dbReference>
<evidence type="ECO:0000313" key="4">
    <source>
        <dbReference type="EMBL" id="ABN70072.1"/>
    </source>
</evidence>
<evidence type="ECO:0000256" key="1">
    <source>
        <dbReference type="ARBA" id="ARBA00022741"/>
    </source>
</evidence>
<dbReference type="OrthoDB" id="26806at2157"/>
<dbReference type="InterPro" id="IPR011146">
    <property type="entry name" value="HIT-like"/>
</dbReference>
<dbReference type="RefSeq" id="WP_011839263.1">
    <property type="nucleotide sequence ID" value="NC_009033.1"/>
</dbReference>
<reference evidence="4 5" key="2">
    <citation type="journal article" date="2009" name="Stand. Genomic Sci.">
        <title>Complete genome sequence of Staphylothermus marinus Stetter and Fiala 1986 type strain F1.</title>
        <authorList>
            <person name="Anderson I.J."/>
            <person name="Sun H."/>
            <person name="Lapidus A."/>
            <person name="Copeland A."/>
            <person name="Glavina Del Rio T."/>
            <person name="Tice H."/>
            <person name="Dalin E."/>
            <person name="Lucas S."/>
            <person name="Barry K."/>
            <person name="Land M."/>
            <person name="Richardson P."/>
            <person name="Huber H."/>
            <person name="Kyrpides N.C."/>
        </authorList>
    </citation>
    <scope>NUCLEOTIDE SEQUENCE [LARGE SCALE GENOMIC DNA]</scope>
    <source>
        <strain evidence="5">ATCC 43588 / DSM 3639 / JCM 9404 / F1</strain>
    </source>
</reference>
<dbReference type="InterPro" id="IPR036265">
    <property type="entry name" value="HIT-like_sf"/>
</dbReference>
<dbReference type="PROSITE" id="PS51084">
    <property type="entry name" value="HIT_2"/>
    <property type="match status" value="1"/>
</dbReference>
<dbReference type="Proteomes" id="UP000000254">
    <property type="component" value="Chromosome"/>
</dbReference>
<evidence type="ECO:0000259" key="3">
    <source>
        <dbReference type="PROSITE" id="PS51084"/>
    </source>
</evidence>
<dbReference type="SUPFAM" id="SSF54197">
    <property type="entry name" value="HIT-like"/>
    <property type="match status" value="1"/>
</dbReference>
<dbReference type="eggNOG" id="arCOG00419">
    <property type="taxonomic scope" value="Archaea"/>
</dbReference>
<dbReference type="Pfam" id="PF01230">
    <property type="entry name" value="HIT"/>
    <property type="match status" value="1"/>
</dbReference>
<reference evidence="5" key="1">
    <citation type="journal article" date="2009" name="BMC Genomics">
        <title>The complete genome sequence of Staphylothermus marinus reveals differences in sulfur metabolism among heterotrophic Crenarchaeota.</title>
        <authorList>
            <person name="Anderson I.J."/>
            <person name="Dharmarajan L."/>
            <person name="Rodriguez J."/>
            <person name="Hooper S."/>
            <person name="Porat I."/>
            <person name="Ulrich L.E."/>
            <person name="Elkins J.G."/>
            <person name="Mavromatis K."/>
            <person name="Sun H."/>
            <person name="Land M."/>
            <person name="Lapidus A."/>
            <person name="Lucas S."/>
            <person name="Barry K."/>
            <person name="Huber H."/>
            <person name="Zhulin I.B."/>
            <person name="Whitman W.B."/>
            <person name="Mukhopadhyay B."/>
            <person name="Woese C."/>
            <person name="Bristow J."/>
            <person name="Kyrpides N."/>
        </authorList>
    </citation>
    <scope>NUCLEOTIDE SEQUENCE [LARGE SCALE GENOMIC DNA]</scope>
    <source>
        <strain evidence="5">ATCC 43588 / DSM 3639 / JCM 9404 / F1</strain>
    </source>
</reference>
<dbReference type="AlphaFoldDB" id="A3DN62"/>
<dbReference type="KEGG" id="smr:Smar_0973"/>
<dbReference type="InterPro" id="IPR039383">
    <property type="entry name" value="FHIT"/>
</dbReference>
<accession>A3DN62</accession>
<dbReference type="GO" id="GO:0003824">
    <property type="term" value="F:catalytic activity"/>
    <property type="evidence" value="ECO:0007669"/>
    <property type="project" value="InterPro"/>
</dbReference>
<sequence length="160" mass="18727">MYRILWNPWRYEYIRSTLKPKRICIFCELPKKKDNEAYIVYRGKYSYVVLNAYPYNSGHLLIVPYKHTPSIEDLEPEILTEMIELLNRSIKALRKSFTPDGFNIGLNIGRAAGAGVEEHVHIHVVPRWVGDSNFMAIIASTKTLPISLQETYRIIRENWE</sequence>
<protein>
    <submittedName>
        <fullName evidence="4">Histidine triad (HIT) protein</fullName>
    </submittedName>
</protein>
<organism evidence="4 5">
    <name type="scientific">Staphylothermus marinus (strain ATCC 43588 / DSM 3639 / JCM 9404 / F1)</name>
    <dbReference type="NCBI Taxonomy" id="399550"/>
    <lineage>
        <taxon>Archaea</taxon>
        <taxon>Thermoproteota</taxon>
        <taxon>Thermoprotei</taxon>
        <taxon>Desulfurococcales</taxon>
        <taxon>Desulfurococcaceae</taxon>
        <taxon>Staphylothermus</taxon>
    </lineage>
</organism>
<keyword evidence="5" id="KW-1185">Reference proteome</keyword>
<dbReference type="CDD" id="cd01275">
    <property type="entry name" value="FHIT"/>
    <property type="match status" value="1"/>
</dbReference>
<evidence type="ECO:0000256" key="2">
    <source>
        <dbReference type="PROSITE-ProRule" id="PRU00464"/>
    </source>
</evidence>
<dbReference type="PANTHER" id="PTHR42997">
    <property type="entry name" value="HIT FAMILY HYDROLASE"/>
    <property type="match status" value="1"/>
</dbReference>
<gene>
    <name evidence="4" type="ordered locus">Smar_0973</name>
</gene>
<feature type="domain" description="HIT" evidence="3">
    <location>
        <begin position="25"/>
        <end position="134"/>
    </location>
</feature>
<dbReference type="GeneID" id="4907779"/>
<keyword evidence="1" id="KW-0547">Nucleotide-binding</keyword>